<feature type="region of interest" description="Disordered" evidence="6">
    <location>
        <begin position="2464"/>
        <end position="2542"/>
    </location>
</feature>
<dbReference type="GO" id="GO:0004386">
    <property type="term" value="F:helicase activity"/>
    <property type="evidence" value="ECO:0007669"/>
    <property type="project" value="UniProtKB-KW"/>
</dbReference>
<reference evidence="8 9" key="1">
    <citation type="journal article" date="2014" name="Nat. Commun.">
        <title>Klebsormidium flaccidum genome reveals primary factors for plant terrestrial adaptation.</title>
        <authorList>
            <person name="Hori K."/>
            <person name="Maruyama F."/>
            <person name="Fujisawa T."/>
            <person name="Togashi T."/>
            <person name="Yamamoto N."/>
            <person name="Seo M."/>
            <person name="Sato S."/>
            <person name="Yamada T."/>
            <person name="Mori H."/>
            <person name="Tajima N."/>
            <person name="Moriyama T."/>
            <person name="Ikeuchi M."/>
            <person name="Watanabe M."/>
            <person name="Wada H."/>
            <person name="Kobayashi K."/>
            <person name="Saito M."/>
            <person name="Masuda T."/>
            <person name="Sasaki-Sekimoto Y."/>
            <person name="Mashiguchi K."/>
            <person name="Awai K."/>
            <person name="Shimojima M."/>
            <person name="Masuda S."/>
            <person name="Iwai M."/>
            <person name="Nobusawa T."/>
            <person name="Narise T."/>
            <person name="Kondo S."/>
            <person name="Saito H."/>
            <person name="Sato R."/>
            <person name="Murakawa M."/>
            <person name="Ihara Y."/>
            <person name="Oshima-Yamada Y."/>
            <person name="Ohtaka K."/>
            <person name="Satoh M."/>
            <person name="Sonobe K."/>
            <person name="Ishii M."/>
            <person name="Ohtani R."/>
            <person name="Kanamori-Sato M."/>
            <person name="Honoki R."/>
            <person name="Miyazaki D."/>
            <person name="Mochizuki H."/>
            <person name="Umetsu J."/>
            <person name="Higashi K."/>
            <person name="Shibata D."/>
            <person name="Kamiya Y."/>
            <person name="Sato N."/>
            <person name="Nakamura Y."/>
            <person name="Tabata S."/>
            <person name="Ida S."/>
            <person name="Kurokawa K."/>
            <person name="Ohta H."/>
        </authorList>
    </citation>
    <scope>NUCLEOTIDE SEQUENCE [LARGE SCALE GENOMIC DNA]</scope>
    <source>
        <strain evidence="8 9">NIES-2285</strain>
    </source>
</reference>
<dbReference type="Gene3D" id="3.40.50.300">
    <property type="entry name" value="P-loop containing nucleotide triphosphate hydrolases"/>
    <property type="match status" value="2"/>
</dbReference>
<organism evidence="8 9">
    <name type="scientific">Klebsormidium nitens</name>
    <name type="common">Green alga</name>
    <name type="synonym">Ulothrix nitens</name>
    <dbReference type="NCBI Taxonomy" id="105231"/>
    <lineage>
        <taxon>Eukaryota</taxon>
        <taxon>Viridiplantae</taxon>
        <taxon>Streptophyta</taxon>
        <taxon>Klebsormidiophyceae</taxon>
        <taxon>Klebsormidiales</taxon>
        <taxon>Klebsormidiaceae</taxon>
        <taxon>Klebsormidium</taxon>
    </lineage>
</organism>
<feature type="compositionally biased region" description="Acidic residues" evidence="6">
    <location>
        <begin position="2293"/>
        <end position="2314"/>
    </location>
</feature>
<feature type="region of interest" description="Disordered" evidence="6">
    <location>
        <begin position="3342"/>
        <end position="3362"/>
    </location>
</feature>
<keyword evidence="4" id="KW-0067">ATP-binding</keyword>
<evidence type="ECO:0000256" key="4">
    <source>
        <dbReference type="ARBA" id="ARBA00022840"/>
    </source>
</evidence>
<feature type="domain" description="C3H1-type" evidence="7">
    <location>
        <begin position="2890"/>
        <end position="2917"/>
    </location>
</feature>
<feature type="compositionally biased region" description="Basic and acidic residues" evidence="6">
    <location>
        <begin position="338"/>
        <end position="349"/>
    </location>
</feature>
<dbReference type="PANTHER" id="PTHR21529">
    <property type="entry name" value="MAMMARY TURMOR VIRUS RECEPTOR HOMOLOG 1, 2 MTVR1, 2"/>
    <property type="match status" value="1"/>
</dbReference>
<evidence type="ECO:0000256" key="1">
    <source>
        <dbReference type="ARBA" id="ARBA00022741"/>
    </source>
</evidence>
<gene>
    <name evidence="8" type="ORF">KFL_003430170</name>
</gene>
<dbReference type="GO" id="GO:0005524">
    <property type="term" value="F:ATP binding"/>
    <property type="evidence" value="ECO:0007669"/>
    <property type="project" value="UniProtKB-KW"/>
</dbReference>
<dbReference type="InterPro" id="IPR000571">
    <property type="entry name" value="Znf_CCCH"/>
</dbReference>
<feature type="compositionally biased region" description="Basic and acidic residues" evidence="6">
    <location>
        <begin position="2323"/>
        <end position="2334"/>
    </location>
</feature>
<dbReference type="SMART" id="SM00356">
    <property type="entry name" value="ZnF_C3H1"/>
    <property type="match status" value="2"/>
</dbReference>
<evidence type="ECO:0000256" key="3">
    <source>
        <dbReference type="ARBA" id="ARBA00022806"/>
    </source>
</evidence>
<evidence type="ECO:0000313" key="9">
    <source>
        <dbReference type="Proteomes" id="UP000054558"/>
    </source>
</evidence>
<feature type="compositionally biased region" description="Basic residues" evidence="6">
    <location>
        <begin position="3547"/>
        <end position="3559"/>
    </location>
</feature>
<evidence type="ECO:0000256" key="2">
    <source>
        <dbReference type="ARBA" id="ARBA00022801"/>
    </source>
</evidence>
<keyword evidence="9" id="KW-1185">Reference proteome</keyword>
<dbReference type="InterPro" id="IPR014016">
    <property type="entry name" value="UvrD-like_ATP-bd"/>
</dbReference>
<feature type="compositionally biased region" description="Basic and acidic residues" evidence="6">
    <location>
        <begin position="1719"/>
        <end position="1730"/>
    </location>
</feature>
<dbReference type="InterPro" id="IPR011990">
    <property type="entry name" value="TPR-like_helical_dom_sf"/>
</dbReference>
<dbReference type="SUPFAM" id="SSF52540">
    <property type="entry name" value="P-loop containing nucleoside triphosphate hydrolases"/>
    <property type="match status" value="1"/>
</dbReference>
<feature type="compositionally biased region" description="Gly residues" evidence="6">
    <location>
        <begin position="516"/>
        <end position="526"/>
    </location>
</feature>
<feature type="domain" description="C3H1-type" evidence="7">
    <location>
        <begin position="165"/>
        <end position="193"/>
    </location>
</feature>
<feature type="compositionally biased region" description="Acidic residues" evidence="6">
    <location>
        <begin position="3348"/>
        <end position="3360"/>
    </location>
</feature>
<dbReference type="EMBL" id="DF237292">
    <property type="protein sequence ID" value="GAQ87298.1"/>
    <property type="molecule type" value="Genomic_DNA"/>
</dbReference>
<feature type="compositionally biased region" description="Low complexity" evidence="6">
    <location>
        <begin position="2220"/>
        <end position="2232"/>
    </location>
</feature>
<evidence type="ECO:0000313" key="8">
    <source>
        <dbReference type="EMBL" id="GAQ87298.1"/>
    </source>
</evidence>
<accession>A0A0U9I7T3</accession>
<feature type="region of interest" description="Disordered" evidence="6">
    <location>
        <begin position="1714"/>
        <end position="1948"/>
    </location>
</feature>
<keyword evidence="3" id="KW-0347">Helicase</keyword>
<dbReference type="PANTHER" id="PTHR21529:SF4">
    <property type="entry name" value="TPR AND ANKYRIN REPEAT-CONTAINING PROTEIN 1"/>
    <property type="match status" value="1"/>
</dbReference>
<dbReference type="PROSITE" id="PS50103">
    <property type="entry name" value="ZF_C3H1"/>
    <property type="match status" value="2"/>
</dbReference>
<feature type="zinc finger region" description="C3H1-type" evidence="5">
    <location>
        <begin position="2890"/>
        <end position="2917"/>
    </location>
</feature>
<feature type="compositionally biased region" description="Low complexity" evidence="6">
    <location>
        <begin position="1929"/>
        <end position="1943"/>
    </location>
</feature>
<keyword evidence="5" id="KW-0863">Zinc-finger</keyword>
<feature type="compositionally biased region" description="Acidic residues" evidence="6">
    <location>
        <begin position="2167"/>
        <end position="2179"/>
    </location>
</feature>
<feature type="compositionally biased region" description="Acidic residues" evidence="6">
    <location>
        <begin position="1022"/>
        <end position="1036"/>
    </location>
</feature>
<feature type="compositionally biased region" description="Basic and acidic residues" evidence="6">
    <location>
        <begin position="322"/>
        <end position="331"/>
    </location>
</feature>
<proteinExistence type="predicted"/>
<feature type="region of interest" description="Disordered" evidence="6">
    <location>
        <begin position="487"/>
        <end position="567"/>
    </location>
</feature>
<keyword evidence="5" id="KW-0479">Metal-binding</keyword>
<dbReference type="InterPro" id="IPR039904">
    <property type="entry name" value="TRANK1"/>
</dbReference>
<feature type="compositionally biased region" description="Basic and acidic residues" evidence="6">
    <location>
        <begin position="1900"/>
        <end position="1914"/>
    </location>
</feature>
<dbReference type="STRING" id="105231.A0A0U9I7T3"/>
<dbReference type="GO" id="GO:0008270">
    <property type="term" value="F:zinc ion binding"/>
    <property type="evidence" value="ECO:0007669"/>
    <property type="project" value="UniProtKB-KW"/>
</dbReference>
<feature type="compositionally biased region" description="Basic and acidic residues" evidence="6">
    <location>
        <begin position="1739"/>
        <end position="1748"/>
    </location>
</feature>
<feature type="compositionally biased region" description="Basic and acidic residues" evidence="6">
    <location>
        <begin position="2365"/>
        <end position="2374"/>
    </location>
</feature>
<protein>
    <recommendedName>
        <fullName evidence="7">C3H1-type domain-containing protein</fullName>
    </recommendedName>
</protein>
<name>A0A0U9I7T3_KLENI</name>
<keyword evidence="2" id="KW-0378">Hydrolase</keyword>
<keyword evidence="5" id="KW-0862">Zinc</keyword>
<feature type="region of interest" description="Disordered" evidence="6">
    <location>
        <begin position="2161"/>
        <end position="2438"/>
    </location>
</feature>
<sequence length="3559" mass="389480">MEGDMEGVPELRADMRTWMSLWRGSIGFNLVDRLYDVLAGGRRAALALLQDPLFGWQIKLAYPHLDDTCRGFFEDALFRSAQAGACEDLLLCSPAAKEFVPVVLQEHDEAFCANLWSLAGGLLNKTYEELDKLVAKESSERAKGGAGRKAPSAVCSKTGTLLPQRPGKLPCFVYQDQGYCLKGKACLFNHPPHVVYTEEVSDDDDVPRRSQYTPPPEDLEKLKEIFNSWKANDDAEQSLKKKALRAGQTDADIEAALLHPDNAQIRLLLESLEHLKKDTCKDLLEVLQHAWVVATWKAARPAKDALARSMAHARQAAAAARGQREEEERRRAAAAAEAQRKKEDAERVDAHLAEAARKRREEEARLRFQRQMSVLLPGTKAPPPLRPPVSFDGKDVRVQVKKLDGRWAVFVWLTCPSASEDIFALAVSVAKRDAGRKAYARTFAIFNHLRACDPFLLSTPCEAENKVRKMAGEALCFAWKECLSKRNGGAPSQRGAPPLARGHSAPGRQQTRTGEKAGGLANGGEDGVSRKRKGRADEEGGSKASRPTSAGRGKNGESACGGGTDDDSRPWQVVLAQNILRTLQKQAGVLEYSLKKLEVLQSGYWSQSTAKELVFKAGKRAFEVPVYESKVLTTCLAARLALTPRDAPLQNNLRIIWQVDVAYLHELLADSQIIKVWAVVDHDGIDPELQKIHVYHKQYSEERVRRCRQRQTDGDLVLPVVFAAAEEEAAPGKAARRLPLDDAAATAEDLLVAMKFLPLSRELVASLREHWPDTEFPFQLSREEHAIIDYSRSGVLLLGRSGTGKTTCIVFRLYSLFRQYHAAAAAAPLYAGPRPELPTALPAGEIVDGEEYGARVKRARSALHQVFVTASPALCDKVRKYFLRLKATAEKSGGADVSKERRDVSEEAGEDGDVGGDVAAHDEDDNDDDGMFRGVPNDFHSLKEEHFPLFLTYTKLLHTLEATVAEPAAGGGDDPGVEGGGDDDDWQSSWHAEGTRGALSLGDESGEIVEKEGRRWTGKEEDLQEGDSDSEIDSDGGDSPRGDRGGLLSPGGFGGKEVTYEVFELAYWPHLDEKKTKRQDASLVWAEIMAVIKGSEIAVQSEAGRLSAAEYQALSERSFTTFRHDRPLLYSLYEQYEEMKKRRREHDMMDRVHRVYACLQEKGYTGQPIHEVYSDEVQDLTVAQVKLLLSVCHVPKGFFLAGDTAQTIARGSAFKFEEVSAMFYRHQQEAHLRQLGAFLPAGAGPSRLPDLPDENKPCLKQAPDRELPVARGDPPAGRHQHGFSVSLFSQGSKDESIEFGANQAILVRDQAAKERLKARLKMGVVLTIYEAKGMEFNAVLLYNFFHDSPAELKWRVLLEMLGEKCEEAPPKFDPVKHNILSSELKHLYTAVTRARKTLVIFDASEKNRYGVQKYWEAKQLVRLMSAEVFQASGHLQSQLGGGSSSEEWNEYGREFYEAKKWEPAMECFKNAGNGEMVRKADAFLAEEHAWRLEVKDKKREARDAYRAAAEKFEALSGFPKKAAGCYQKAGDLVKAAKVLEAARIYGDAAALWLKADVWAAAVRCYEALGRFDDAVKTTYKHGKELMTALRMLLDPGYREKVDRRLVQKVAEMAAYALIKETKGGGGKLRKDQMDLVDRALALFADQEARIHFLSEHRCIEQLLALYRAEGQLEAASELLRSEGRYAEASRVYLELAEKDGAPRGTAILDAPLKVPENWPEERTAAGKGEGKAAGGLRRGFLDSKKAPPKEGSQTTVKEAPAPSGGMIPQRQGKAPIPDSWEDTAESIPMSQNGPQAGGPKRKAGGKRDSQPAKKRQLKSLADGLNDRKWGSVSAEEDVGMKGGHRPRAVHPREIEMGEGSARLQGGTLEDEAGAYEGGGNDGEVEGDRPKETPAARARRERAERRRRQKEEAESIKLGSQEESGIAPDATKAAQNATTAAKPQPNREELENVRALCERAVRSVTSNPQKAFREMREACRKHADVALTWRYQGYVEKVLANTFPKGSRLWVQHRDAAVEAAKRAAELAPDSIDNALFYASTLEQNASFGTEEKNARIVAECERALALAAPRDPSLDRPGEFPIEFASPEERVGECQRNLRELLHRMWEALPPAAAFVGLGSSPQLPVNNGAASGIMHRELLEGSAEEDRALWEEITRGVEAAVQGTEPDWEGDCGSDDDGMPPLLPGHGSSDEEGEGTRQVGRSKKGEKKKVEEASPVPNGSESAAREAGAAESESDDEGMPVLLPGHGSSGEDEEISPRGGGTAGGAKQKGKTTDPLANGRTILKEILHPVGESEDGEDEELPALVDDDSESEDEGRYAQIDKTSERHSVKQDEMPPLVPADSEDSSDDAEPGGTVHAAGGGAGNRKEGDEAALQKKKLAGFAADDVSKMAPNPGAKVAPLGSNSADEAEQNPGRPEKKAESSLGVEAESVTTSGEEGFVKWPALRAVPGKEWVSWPAKRRLANKGGETLGGWWEEGEAPPKVTSVEAPLPASSVETPTASKLPTPVPPTEGSAPKPGDKVPAPEPAKPPPPKKARKPTAAEARASRAVLAGVRCLELEARLALCLPEEPLALETQSKPELQTYATAAAQKRSRAFLEDAAALAPPWNGAVLPPHKRKVLEQKAASAADLFYKIALLFGCVFEQDGALAGAGLLKSLPSPSGGQQQQAKLPPWPEALETQLSAVLWLHLAQWCRGRRRAADVNALQAIGGLFASWGKSRGPGYGLAGELRALLAAVSVFAAGGEEAKNAGLAWEKRLDLLDRVLQLQRQLIGGLRGGRPGAAVTALQARLRAECESFFGVAPHEDPAHRLLRLDPCNAAVLRFLRQQQAHTFGTKVESSSLALPDEAPPGATVPWFRVENAWILRAMEAALVGSVIPPLRQVVEGGKGEEALQEPCNSFALYGFCQRDRCPFRHVGRITKAGQLNYLRLLARQCHLSVQLHSLAHRAQHLLSADSLARIRAARRHWFERLAEQLTHSSPLLSSPAAATEFVEGSPADVLGAIRESFKDLAGSVWLGHEYDRAPHNAGLVLKAVGALHAARVDALPLLARRFSDYGRGFQGPELPPFLDIDPATGGPIAVHLILYMALASAHAGHFDGFAHNMMLYLDLVIIRKGTKSAFETPHELTWLLEGLAGVVVGRLRNFHNTVVPTSVVHGFLNRFPALSRAAMRRTAGRGALGKAEKILRGVAECAHGLVKLIRMERFTKLKGDPSALALLRLRELMVWVAVQIGIGKGQTSDILTMVERLDVPGLKLPEPALREFLEARQWKALFSSMCDLRARSLYPLVLVTRPDVLGDSPWYAGHVKREVAFQNDGTIEMRERTLNPLAPAFVPTSVLLAREKAAKPEEDAAPADDGADEAEAMQAAREEAEAALAREAAAAVQIQAWWKTRARKRAAEEAEGASHARDPMFDATFEEAKEFVAKWKEGREGEKARQAKKYGMLYLGCVAESVCKLKRALEKLRERKRAVKATEVDVEDVEEYFDRLQVLDDTEDAVKAVLRSLCPSVEHHNQLDATWLQTRNKSALEALGRAGKALSSSAYTREERRAHKRQTKANKRGR</sequence>
<keyword evidence="1" id="KW-0547">Nucleotide-binding</keyword>
<dbReference type="SUPFAM" id="SSF48452">
    <property type="entry name" value="TPR-like"/>
    <property type="match status" value="1"/>
</dbReference>
<evidence type="ECO:0000259" key="7">
    <source>
        <dbReference type="PROSITE" id="PS50103"/>
    </source>
</evidence>
<dbReference type="InterPro" id="IPR027417">
    <property type="entry name" value="P-loop_NTPase"/>
</dbReference>
<evidence type="ECO:0000256" key="5">
    <source>
        <dbReference type="PROSITE-ProRule" id="PRU00723"/>
    </source>
</evidence>
<feature type="compositionally biased region" description="Acidic residues" evidence="6">
    <location>
        <begin position="2342"/>
        <end position="2351"/>
    </location>
</feature>
<evidence type="ECO:0000256" key="6">
    <source>
        <dbReference type="SAM" id="MobiDB-lite"/>
    </source>
</evidence>
<feature type="compositionally biased region" description="Gly residues" evidence="6">
    <location>
        <begin position="969"/>
        <end position="979"/>
    </location>
</feature>
<dbReference type="Proteomes" id="UP000054558">
    <property type="component" value="Unassembled WGS sequence"/>
</dbReference>
<dbReference type="Pfam" id="PF00580">
    <property type="entry name" value="UvrD-helicase"/>
    <property type="match status" value="1"/>
</dbReference>
<feature type="region of interest" description="Disordered" evidence="6">
    <location>
        <begin position="3534"/>
        <end position="3559"/>
    </location>
</feature>
<feature type="zinc finger region" description="C3H1-type" evidence="5">
    <location>
        <begin position="165"/>
        <end position="193"/>
    </location>
</feature>
<feature type="region of interest" description="Disordered" evidence="6">
    <location>
        <begin position="893"/>
        <end position="935"/>
    </location>
</feature>
<dbReference type="GO" id="GO:0016787">
    <property type="term" value="F:hydrolase activity"/>
    <property type="evidence" value="ECO:0007669"/>
    <property type="project" value="UniProtKB-KW"/>
</dbReference>
<feature type="region of interest" description="Disordered" evidence="6">
    <location>
        <begin position="316"/>
        <end position="349"/>
    </location>
</feature>
<feature type="compositionally biased region" description="Basic and acidic residues" evidence="6">
    <location>
        <begin position="1008"/>
        <end position="1021"/>
    </location>
</feature>
<dbReference type="OrthoDB" id="3156807at2759"/>
<feature type="region of interest" description="Disordered" evidence="6">
    <location>
        <begin position="966"/>
        <end position="1052"/>
    </location>
</feature>